<keyword evidence="3" id="KW-1185">Reference proteome</keyword>
<dbReference type="Pfam" id="PF06054">
    <property type="entry name" value="CoiA_nuc"/>
    <property type="match status" value="1"/>
</dbReference>
<dbReference type="OrthoDB" id="3784230at2"/>
<evidence type="ECO:0000313" key="2">
    <source>
        <dbReference type="EMBL" id="EEW92426.1"/>
    </source>
</evidence>
<organism evidence="2 3">
    <name type="scientific">Granulicatella elegans ATCC 700633</name>
    <dbReference type="NCBI Taxonomy" id="626369"/>
    <lineage>
        <taxon>Bacteria</taxon>
        <taxon>Bacillati</taxon>
        <taxon>Bacillota</taxon>
        <taxon>Bacilli</taxon>
        <taxon>Lactobacillales</taxon>
        <taxon>Carnobacteriaceae</taxon>
        <taxon>Granulicatella</taxon>
    </lineage>
</organism>
<reference evidence="2" key="2">
    <citation type="submission" date="2011-10" db="EMBL/GenBank/DDBJ databases">
        <title>The Genome Sequence of Granulicatella elegans ATCC 700633.</title>
        <authorList>
            <consortium name="The Broad Institute Genome Sequencing Platform"/>
            <consortium name="The Broad Institute Genome Sequencing Center for Infectious Disease"/>
            <person name="Earl A."/>
            <person name="Ward D."/>
            <person name="Feldgarden M."/>
            <person name="Gevers D."/>
            <person name="Sibley C.D."/>
            <person name="Field T.R."/>
            <person name="Grinwis M."/>
            <person name="Eshaghurshan C.S."/>
            <person name="Surette M.G."/>
            <person name="Young S.K."/>
            <person name="Zeng Q."/>
            <person name="Gargeya S."/>
            <person name="Fitzgerald M."/>
            <person name="Haas B."/>
            <person name="Abouelleil A."/>
            <person name="Alvarado L."/>
            <person name="Arachchi H.M."/>
            <person name="Berlin A."/>
            <person name="Brown A."/>
            <person name="Chapman S.B."/>
            <person name="Chen Z."/>
            <person name="Dunbar C."/>
            <person name="Freedman E."/>
            <person name="Gearin G."/>
            <person name="Goldberg J."/>
            <person name="Griggs A."/>
            <person name="Gujja S."/>
            <person name="Heiman D."/>
            <person name="Howarth C."/>
            <person name="Larson L."/>
            <person name="Lui A."/>
            <person name="MacDonald P.J.P."/>
            <person name="Montmayeur A."/>
            <person name="Murphy C."/>
            <person name="Neiman D."/>
            <person name="Pearson M."/>
            <person name="Priest M."/>
            <person name="Roberts A."/>
            <person name="Saif S."/>
            <person name="Shea T."/>
            <person name="Shenoy N."/>
            <person name="Sisk P."/>
            <person name="Stolte C."/>
            <person name="Sykes S."/>
            <person name="Wortman J."/>
            <person name="Nusbaum C."/>
            <person name="Birren B."/>
        </authorList>
    </citation>
    <scope>NUCLEOTIDE SEQUENCE [LARGE SCALE GENOMIC DNA]</scope>
    <source>
        <strain evidence="2">ATCC 700633</strain>
    </source>
</reference>
<feature type="domain" description="Competence protein CoiA nuclease-like" evidence="1">
    <location>
        <begin position="58"/>
        <end position="205"/>
    </location>
</feature>
<protein>
    <recommendedName>
        <fullName evidence="1">Competence protein CoiA nuclease-like domain-containing protein</fullName>
    </recommendedName>
</protein>
<sequence length="356" mass="42907">MKIARDSNGELVYAYKGIELDKSEYYACPTCEEPVQICQKKNGEYFFRHITQARHDGETEAHQKGKEELQESLIQQGYSVDLERYEAMIGQIPDITIEVGEKEWVLEYQCSVIPLKEMMTRTKALESLGRSVSWILGRKFLQKNLCEMSLYCVRYHPQLGNYLCFYTNKEWIIHHHLALELQKRKYLFQESRCNLHKLDWKKLFQIFEESKKIQTSQEVSKDQSWTKEEWQAFVLSTQKENRQFLEELYHQCWTFDQLEVCRHYPKYSWSMKTYNIIWQGYLWMGIERLKINQVFSLQQCYAYLKKLVTQKKIRFSSCYDQEKVCKCEIEQFLREIRKETNGLDLLPDGRWKKIKN</sequence>
<gene>
    <name evidence="2" type="ORF">HMPREF0446_01496</name>
</gene>
<dbReference type="RefSeq" id="WP_006703772.1">
    <property type="nucleotide sequence ID" value="NZ_KI391971.1"/>
</dbReference>
<dbReference type="Proteomes" id="UP000002939">
    <property type="component" value="Unassembled WGS sequence"/>
</dbReference>
<proteinExistence type="predicted"/>
<dbReference type="AlphaFoldDB" id="D0BNG1"/>
<dbReference type="EMBL" id="ACRF02000001">
    <property type="protein sequence ID" value="EEW92426.1"/>
    <property type="molecule type" value="Genomic_DNA"/>
</dbReference>
<accession>D0BNG1</accession>
<evidence type="ECO:0000259" key="1">
    <source>
        <dbReference type="Pfam" id="PF06054"/>
    </source>
</evidence>
<dbReference type="HOGENOM" id="CLU_777942_0_0_9"/>
<name>D0BNG1_9LACT</name>
<comment type="caution">
    <text evidence="2">The sequence shown here is derived from an EMBL/GenBank/DDBJ whole genome shotgun (WGS) entry which is preliminary data.</text>
</comment>
<evidence type="ECO:0000313" key="3">
    <source>
        <dbReference type="Proteomes" id="UP000002939"/>
    </source>
</evidence>
<dbReference type="eggNOG" id="COG4469">
    <property type="taxonomic scope" value="Bacteria"/>
</dbReference>
<reference evidence="2" key="1">
    <citation type="submission" date="2009-09" db="EMBL/GenBank/DDBJ databases">
        <authorList>
            <consortium name="The Broad Institute Genome Sequencing Platform"/>
            <person name="Ward D."/>
            <person name="Feldgarden M."/>
            <person name="Earl A."/>
            <person name="Young S.K."/>
            <person name="Zeng Q."/>
            <person name="Koehrsen M."/>
            <person name="Alvarado L."/>
            <person name="Berlin A."/>
            <person name="Bochicchio J."/>
            <person name="Borenstein D."/>
            <person name="Chapman S.B."/>
            <person name="Chen Z."/>
            <person name="Engels R."/>
            <person name="Freedman E."/>
            <person name="Gellesch M."/>
            <person name="Goldberg J."/>
            <person name="Griggs A."/>
            <person name="Gujja S."/>
            <person name="Heilman E."/>
            <person name="Heiman D."/>
            <person name="Hepburn T."/>
            <person name="Howarth C."/>
            <person name="Jen D."/>
            <person name="Larson L."/>
            <person name="Lewis B."/>
            <person name="Mehta T."/>
            <person name="Park D."/>
            <person name="Pearson M."/>
            <person name="Roberts A."/>
            <person name="Saif S."/>
            <person name="Shea T."/>
            <person name="Shenoy N."/>
            <person name="Sisk P."/>
            <person name="Stolte C."/>
            <person name="Sykes S."/>
            <person name="Thomson T."/>
            <person name="Walk T."/>
            <person name="White J."/>
            <person name="Yandava C."/>
            <person name="Sibley C.D."/>
            <person name="Field T.R."/>
            <person name="Grinwis M."/>
            <person name="Eshaghurshan C.S."/>
            <person name="Surette M.G."/>
            <person name="Haas B."/>
            <person name="Nusbaum C."/>
            <person name="Birren B."/>
        </authorList>
    </citation>
    <scope>NUCLEOTIDE SEQUENCE [LARGE SCALE GENOMIC DNA]</scope>
    <source>
        <strain evidence="2">ATCC 700633</strain>
    </source>
</reference>
<dbReference type="STRING" id="626369.HMPREF0446_01496"/>
<dbReference type="InterPro" id="IPR010330">
    <property type="entry name" value="CoiA_nuc"/>
</dbReference>